<evidence type="ECO:0000256" key="3">
    <source>
        <dbReference type="ARBA" id="ARBA00022989"/>
    </source>
</evidence>
<feature type="transmembrane region" description="Helical" evidence="5">
    <location>
        <begin position="135"/>
        <end position="154"/>
    </location>
</feature>
<sequence>MKAFFLTAAVTTFVITLLIIYTLVNDAWGFFVNVPKDALWSLGWFPRREFFDIKTLIMGSLMVTGIAMLIAVPIGLGSAIYLSEFARPKVRKVLKPVVEILSGIPSVVLGYFAISFINPNLIVRFFDGANKAFNIAAAGVAVGILTIPIITSVAEDALRAVPNALREASFGLGARRVATTFRVVFPAGISGVVAALILGMSRAIGETMVVAIAAGAVGGGLFSLDPFQPGQTMTAAMAALGFGSDQVAGSGLAFQSLYFIGFVLFVITFLLNLVGDRLVRRVREEY</sequence>
<dbReference type="AlphaFoldDB" id="A0A6J6DMD0"/>
<dbReference type="NCBIfam" id="TIGR02138">
    <property type="entry name" value="phosphate_pstC"/>
    <property type="match status" value="1"/>
</dbReference>
<dbReference type="PANTHER" id="PTHR42727:SF1">
    <property type="entry name" value="PHOSPHATE TRANSPORT SYSTEM PERMEASE"/>
    <property type="match status" value="1"/>
</dbReference>
<feature type="domain" description="ABC transmembrane type-1" evidence="6">
    <location>
        <begin position="57"/>
        <end position="275"/>
    </location>
</feature>
<feature type="transmembrane region" description="Helical" evidence="5">
    <location>
        <begin position="207"/>
        <end position="224"/>
    </location>
</feature>
<protein>
    <submittedName>
        <fullName evidence="7">Unannotated protein</fullName>
    </submittedName>
</protein>
<accession>A0A6J6DMD0</accession>
<organism evidence="7">
    <name type="scientific">freshwater metagenome</name>
    <dbReference type="NCBI Taxonomy" id="449393"/>
    <lineage>
        <taxon>unclassified sequences</taxon>
        <taxon>metagenomes</taxon>
        <taxon>ecological metagenomes</taxon>
    </lineage>
</organism>
<keyword evidence="3 5" id="KW-1133">Transmembrane helix</keyword>
<dbReference type="GO" id="GO:0016020">
    <property type="term" value="C:membrane"/>
    <property type="evidence" value="ECO:0007669"/>
    <property type="project" value="UniProtKB-SubCell"/>
</dbReference>
<gene>
    <name evidence="7" type="ORF">UFOPK1572_01017</name>
</gene>
<keyword evidence="4 5" id="KW-0472">Membrane</keyword>
<reference evidence="7" key="1">
    <citation type="submission" date="2020-05" db="EMBL/GenBank/DDBJ databases">
        <authorList>
            <person name="Chiriac C."/>
            <person name="Salcher M."/>
            <person name="Ghai R."/>
            <person name="Kavagutti S V."/>
        </authorList>
    </citation>
    <scope>NUCLEOTIDE SEQUENCE</scope>
</reference>
<evidence type="ECO:0000259" key="6">
    <source>
        <dbReference type="PROSITE" id="PS50928"/>
    </source>
</evidence>
<dbReference type="GO" id="GO:0005315">
    <property type="term" value="F:phosphate transmembrane transporter activity"/>
    <property type="evidence" value="ECO:0007669"/>
    <property type="project" value="InterPro"/>
</dbReference>
<feature type="transmembrane region" description="Helical" evidence="5">
    <location>
        <begin position="6"/>
        <end position="34"/>
    </location>
</feature>
<dbReference type="InterPro" id="IPR000515">
    <property type="entry name" value="MetI-like"/>
</dbReference>
<feature type="transmembrane region" description="Helical" evidence="5">
    <location>
        <begin position="55"/>
        <end position="80"/>
    </location>
</feature>
<evidence type="ECO:0000256" key="1">
    <source>
        <dbReference type="ARBA" id="ARBA00004141"/>
    </source>
</evidence>
<feature type="transmembrane region" description="Helical" evidence="5">
    <location>
        <begin position="100"/>
        <end position="123"/>
    </location>
</feature>
<dbReference type="PANTHER" id="PTHR42727">
    <property type="entry name" value="PHOSPHATE TRANSPORT SYSTEM PERMEASE PROTEIN"/>
    <property type="match status" value="1"/>
</dbReference>
<comment type="subcellular location">
    <subcellularLocation>
        <location evidence="1">Membrane</location>
        <topology evidence="1">Multi-pass membrane protein</topology>
    </subcellularLocation>
</comment>
<dbReference type="Pfam" id="PF00528">
    <property type="entry name" value="BPD_transp_1"/>
    <property type="match status" value="1"/>
</dbReference>
<proteinExistence type="predicted"/>
<keyword evidence="2 5" id="KW-0812">Transmembrane</keyword>
<dbReference type="InterPro" id="IPR011864">
    <property type="entry name" value="Phosphate_PstC"/>
</dbReference>
<feature type="transmembrane region" description="Helical" evidence="5">
    <location>
        <begin position="180"/>
        <end position="200"/>
    </location>
</feature>
<name>A0A6J6DMD0_9ZZZZ</name>
<dbReference type="CDD" id="cd06261">
    <property type="entry name" value="TM_PBP2"/>
    <property type="match status" value="1"/>
</dbReference>
<evidence type="ECO:0000256" key="5">
    <source>
        <dbReference type="SAM" id="Phobius"/>
    </source>
</evidence>
<dbReference type="EMBL" id="CAEZTC010000128">
    <property type="protein sequence ID" value="CAB4564155.1"/>
    <property type="molecule type" value="Genomic_DNA"/>
</dbReference>
<evidence type="ECO:0000313" key="7">
    <source>
        <dbReference type="EMBL" id="CAB4564155.1"/>
    </source>
</evidence>
<dbReference type="PROSITE" id="PS50928">
    <property type="entry name" value="ABC_TM1"/>
    <property type="match status" value="1"/>
</dbReference>
<evidence type="ECO:0000256" key="4">
    <source>
        <dbReference type="ARBA" id="ARBA00023136"/>
    </source>
</evidence>
<feature type="transmembrane region" description="Helical" evidence="5">
    <location>
        <begin position="252"/>
        <end position="274"/>
    </location>
</feature>
<dbReference type="GO" id="GO:0006817">
    <property type="term" value="P:phosphate ion transport"/>
    <property type="evidence" value="ECO:0007669"/>
    <property type="project" value="InterPro"/>
</dbReference>
<dbReference type="SUPFAM" id="SSF161098">
    <property type="entry name" value="MetI-like"/>
    <property type="match status" value="1"/>
</dbReference>
<dbReference type="InterPro" id="IPR035906">
    <property type="entry name" value="MetI-like_sf"/>
</dbReference>
<dbReference type="Gene3D" id="1.10.3720.10">
    <property type="entry name" value="MetI-like"/>
    <property type="match status" value="1"/>
</dbReference>
<evidence type="ECO:0000256" key="2">
    <source>
        <dbReference type="ARBA" id="ARBA00022692"/>
    </source>
</evidence>